<evidence type="ECO:0000313" key="2">
    <source>
        <dbReference type="Proteomes" id="UP000030106"/>
    </source>
</evidence>
<dbReference type="CDD" id="cd02440">
    <property type="entry name" value="AdoMet_MTases"/>
    <property type="match status" value="1"/>
</dbReference>
<comment type="caution">
    <text evidence="1">The sequence shown here is derived from an EMBL/GenBank/DDBJ whole genome shotgun (WGS) entry which is preliminary data.</text>
</comment>
<dbReference type="EMBL" id="ANFO01000810">
    <property type="protein sequence ID" value="KGQ06488.1"/>
    <property type="molecule type" value="Genomic_DNA"/>
</dbReference>
<protein>
    <recommendedName>
        <fullName evidence="3">Methyltransferase domain-containing protein</fullName>
    </recommendedName>
</protein>
<dbReference type="SUPFAM" id="SSF53335">
    <property type="entry name" value="S-adenosyl-L-methionine-dependent methyltransferases"/>
    <property type="match status" value="1"/>
</dbReference>
<dbReference type="STRING" id="1245745.A0A0A2VFY0"/>
<dbReference type="Gene3D" id="3.40.50.150">
    <property type="entry name" value="Vaccinia Virus protein VP39"/>
    <property type="match status" value="1"/>
</dbReference>
<reference evidence="1 2" key="1">
    <citation type="submission" date="2012-10" db="EMBL/GenBank/DDBJ databases">
        <title>Genome sequencing and analysis of entomopathogenic fungi Beauveria bassiana D1-5.</title>
        <authorList>
            <person name="Li Q."/>
            <person name="Wang L."/>
            <person name="Zhang Z."/>
            <person name="Wang Q."/>
            <person name="Ren J."/>
            <person name="Wang M."/>
            <person name="Xu W."/>
            <person name="Wang J."/>
            <person name="Lu Y."/>
            <person name="Du Q."/>
            <person name="Sun Z."/>
        </authorList>
    </citation>
    <scope>NUCLEOTIDE SEQUENCE [LARGE SCALE GENOMIC DNA]</scope>
    <source>
        <strain evidence="1 2">D1-5</strain>
    </source>
</reference>
<dbReference type="OrthoDB" id="8300214at2759"/>
<organism evidence="1 2">
    <name type="scientific">Beauveria bassiana D1-5</name>
    <dbReference type="NCBI Taxonomy" id="1245745"/>
    <lineage>
        <taxon>Eukaryota</taxon>
        <taxon>Fungi</taxon>
        <taxon>Dikarya</taxon>
        <taxon>Ascomycota</taxon>
        <taxon>Pezizomycotina</taxon>
        <taxon>Sordariomycetes</taxon>
        <taxon>Hypocreomycetidae</taxon>
        <taxon>Hypocreales</taxon>
        <taxon>Cordycipitaceae</taxon>
        <taxon>Beauveria</taxon>
    </lineage>
</organism>
<dbReference type="AlphaFoldDB" id="A0A0A2VFY0"/>
<dbReference type="Proteomes" id="UP000030106">
    <property type="component" value="Unassembled WGS sequence"/>
</dbReference>
<accession>A0A0A2VFY0</accession>
<name>A0A0A2VFY0_BEABA</name>
<dbReference type="InterPro" id="IPR029063">
    <property type="entry name" value="SAM-dependent_MTases_sf"/>
</dbReference>
<evidence type="ECO:0000313" key="1">
    <source>
        <dbReference type="EMBL" id="KGQ06488.1"/>
    </source>
</evidence>
<gene>
    <name evidence="1" type="ORF">BBAD15_g8223</name>
</gene>
<proteinExistence type="predicted"/>
<dbReference type="HOGENOM" id="CLU_058846_0_0_1"/>
<sequence>MPPNLLPQRLALEYFSTRFQTSDQAVIKANMTATNVPDKGRDTLIESLLASSPHNPALLEKFHIPRFKLRLATIDAWGVEKGERLLDIGCGQGESSVALAAVVGDTGNVTAIDTAPMDYGHPFTMREAQQHIRNSALGPRISFYPVDAASFLTDIWKPKDAPIGGAVLCQCLFYFPNESEVQSLFTTISNAGIARIYAAEWSYTPSHEPQVAHVLATRAQALYHLYDAERPPDPRDQNVRSGVDQQAILRAAKLAGYRVAKETLVTPEQDMREGQFEVEYVLGPSFEQRVKNARRSQVQETEINDAIQELQTELEKPLYSGTTNVMAMDVWCAVFELQQ</sequence>
<evidence type="ECO:0008006" key="3">
    <source>
        <dbReference type="Google" id="ProtNLM"/>
    </source>
</evidence>